<reference evidence="1" key="1">
    <citation type="submission" date="2022-10" db="EMBL/GenBank/DDBJ databases">
        <title>Puccinia triticina Genome sequencing and assembly.</title>
        <authorList>
            <person name="Li C."/>
        </authorList>
    </citation>
    <scope>NUCLEOTIDE SEQUENCE</scope>
    <source>
        <strain evidence="1">Pt15</strain>
    </source>
</reference>
<protein>
    <submittedName>
        <fullName evidence="1">Uncharacterized protein</fullName>
    </submittedName>
</protein>
<dbReference type="Proteomes" id="UP001164743">
    <property type="component" value="Chromosome 4A"/>
</dbReference>
<keyword evidence="2" id="KW-1185">Reference proteome</keyword>
<evidence type="ECO:0000313" key="2">
    <source>
        <dbReference type="Proteomes" id="UP001164743"/>
    </source>
</evidence>
<gene>
    <name evidence="1" type="ORF">PtA15_4A610</name>
</gene>
<sequence length="88" mass="9615">MILELNDPQIVTRSLATIDDCSPLDPLLVSPPPSHRLSAVAHPVLFSSSCTLSLYSSDDTSLVSADHKRAWSRIVQENKTPDNRSRSG</sequence>
<dbReference type="GeneID" id="77809407"/>
<organism evidence="1 2">
    <name type="scientific">Puccinia triticina</name>
    <dbReference type="NCBI Taxonomy" id="208348"/>
    <lineage>
        <taxon>Eukaryota</taxon>
        <taxon>Fungi</taxon>
        <taxon>Dikarya</taxon>
        <taxon>Basidiomycota</taxon>
        <taxon>Pucciniomycotina</taxon>
        <taxon>Pucciniomycetes</taxon>
        <taxon>Pucciniales</taxon>
        <taxon>Pucciniaceae</taxon>
        <taxon>Puccinia</taxon>
    </lineage>
</organism>
<name>A0ABY7CG29_9BASI</name>
<evidence type="ECO:0000313" key="1">
    <source>
        <dbReference type="EMBL" id="WAQ84158.1"/>
    </source>
</evidence>
<dbReference type="RefSeq" id="XP_053019713.1">
    <property type="nucleotide sequence ID" value="XM_053168512.1"/>
</dbReference>
<dbReference type="EMBL" id="CP110424">
    <property type="protein sequence ID" value="WAQ84158.1"/>
    <property type="molecule type" value="Genomic_DNA"/>
</dbReference>
<accession>A0ABY7CG29</accession>
<proteinExistence type="predicted"/>